<name>A0ACB8UCX8_9APHY</name>
<sequence length="147" mass="15384">VFLLIASFLTVLLSTAHAQESHEINLINRCGSGSPVFNVGGNNMIGSASIAGQVRGGVAWLDNFASGLECENLGVNCGIVNFTLRNDAPNMNEAFFEVSGDHRFSPMSFHFDGACTQGAVCASADHCPDDVPVQCVGANVGISITFC</sequence>
<evidence type="ECO:0000313" key="2">
    <source>
        <dbReference type="Proteomes" id="UP001055072"/>
    </source>
</evidence>
<feature type="non-terminal residue" evidence="1">
    <location>
        <position position="1"/>
    </location>
</feature>
<gene>
    <name evidence="1" type="ORF">BDY19DRAFT_928340</name>
</gene>
<organism evidence="1 2">
    <name type="scientific">Irpex rosettiformis</name>
    <dbReference type="NCBI Taxonomy" id="378272"/>
    <lineage>
        <taxon>Eukaryota</taxon>
        <taxon>Fungi</taxon>
        <taxon>Dikarya</taxon>
        <taxon>Basidiomycota</taxon>
        <taxon>Agaricomycotina</taxon>
        <taxon>Agaricomycetes</taxon>
        <taxon>Polyporales</taxon>
        <taxon>Irpicaceae</taxon>
        <taxon>Irpex</taxon>
    </lineage>
</organism>
<comment type="caution">
    <text evidence="1">The sequence shown here is derived from an EMBL/GenBank/DDBJ whole genome shotgun (WGS) entry which is preliminary data.</text>
</comment>
<dbReference type="EMBL" id="MU274904">
    <property type="protein sequence ID" value="KAI0092101.1"/>
    <property type="molecule type" value="Genomic_DNA"/>
</dbReference>
<keyword evidence="2" id="KW-1185">Reference proteome</keyword>
<reference evidence="1" key="1">
    <citation type="journal article" date="2021" name="Environ. Microbiol.">
        <title>Gene family expansions and transcriptome signatures uncover fungal adaptations to wood decay.</title>
        <authorList>
            <person name="Hage H."/>
            <person name="Miyauchi S."/>
            <person name="Viragh M."/>
            <person name="Drula E."/>
            <person name="Min B."/>
            <person name="Chaduli D."/>
            <person name="Navarro D."/>
            <person name="Favel A."/>
            <person name="Norest M."/>
            <person name="Lesage-Meessen L."/>
            <person name="Balint B."/>
            <person name="Merenyi Z."/>
            <person name="de Eugenio L."/>
            <person name="Morin E."/>
            <person name="Martinez A.T."/>
            <person name="Baldrian P."/>
            <person name="Stursova M."/>
            <person name="Martinez M.J."/>
            <person name="Novotny C."/>
            <person name="Magnuson J.K."/>
            <person name="Spatafora J.W."/>
            <person name="Maurice S."/>
            <person name="Pangilinan J."/>
            <person name="Andreopoulos W."/>
            <person name="LaButti K."/>
            <person name="Hundley H."/>
            <person name="Na H."/>
            <person name="Kuo A."/>
            <person name="Barry K."/>
            <person name="Lipzen A."/>
            <person name="Henrissat B."/>
            <person name="Riley R."/>
            <person name="Ahrendt S."/>
            <person name="Nagy L.G."/>
            <person name="Grigoriev I.V."/>
            <person name="Martin F."/>
            <person name="Rosso M.N."/>
        </authorList>
    </citation>
    <scope>NUCLEOTIDE SEQUENCE</scope>
    <source>
        <strain evidence="1">CBS 384.51</strain>
    </source>
</reference>
<dbReference type="Proteomes" id="UP001055072">
    <property type="component" value="Unassembled WGS sequence"/>
</dbReference>
<proteinExistence type="predicted"/>
<protein>
    <submittedName>
        <fullName evidence="1">Uncharacterized protein</fullName>
    </submittedName>
</protein>
<evidence type="ECO:0000313" key="1">
    <source>
        <dbReference type="EMBL" id="KAI0092101.1"/>
    </source>
</evidence>
<accession>A0ACB8UCX8</accession>